<dbReference type="GO" id="GO:0006325">
    <property type="term" value="P:chromatin organization"/>
    <property type="evidence" value="ECO:0007669"/>
    <property type="project" value="UniProtKB-KW"/>
</dbReference>
<feature type="region of interest" description="Disordered" evidence="9">
    <location>
        <begin position="979"/>
        <end position="1003"/>
    </location>
</feature>
<feature type="compositionally biased region" description="Low complexity" evidence="9">
    <location>
        <begin position="1981"/>
        <end position="2009"/>
    </location>
</feature>
<evidence type="ECO:0000313" key="13">
    <source>
        <dbReference type="Proteomes" id="UP000267821"/>
    </source>
</evidence>
<feature type="region of interest" description="Disordered" evidence="9">
    <location>
        <begin position="1971"/>
        <end position="2021"/>
    </location>
</feature>
<dbReference type="InParanoid" id="A0A3N4LW74"/>
<reference evidence="12 13" key="1">
    <citation type="journal article" date="2018" name="Nat. Ecol. Evol.">
        <title>Pezizomycetes genomes reveal the molecular basis of ectomycorrhizal truffle lifestyle.</title>
        <authorList>
            <person name="Murat C."/>
            <person name="Payen T."/>
            <person name="Noel B."/>
            <person name="Kuo A."/>
            <person name="Morin E."/>
            <person name="Chen J."/>
            <person name="Kohler A."/>
            <person name="Krizsan K."/>
            <person name="Balestrini R."/>
            <person name="Da Silva C."/>
            <person name="Montanini B."/>
            <person name="Hainaut M."/>
            <person name="Levati E."/>
            <person name="Barry K.W."/>
            <person name="Belfiori B."/>
            <person name="Cichocki N."/>
            <person name="Clum A."/>
            <person name="Dockter R.B."/>
            <person name="Fauchery L."/>
            <person name="Guy J."/>
            <person name="Iotti M."/>
            <person name="Le Tacon F."/>
            <person name="Lindquist E.A."/>
            <person name="Lipzen A."/>
            <person name="Malagnac F."/>
            <person name="Mello A."/>
            <person name="Molinier V."/>
            <person name="Miyauchi S."/>
            <person name="Poulain J."/>
            <person name="Riccioni C."/>
            <person name="Rubini A."/>
            <person name="Sitrit Y."/>
            <person name="Splivallo R."/>
            <person name="Traeger S."/>
            <person name="Wang M."/>
            <person name="Zifcakova L."/>
            <person name="Wipf D."/>
            <person name="Zambonelli A."/>
            <person name="Paolocci F."/>
            <person name="Nowrousian M."/>
            <person name="Ottonello S."/>
            <person name="Baldrian P."/>
            <person name="Spatafora J.W."/>
            <person name="Henrissat B."/>
            <person name="Nagy L.G."/>
            <person name="Aury J.M."/>
            <person name="Wincker P."/>
            <person name="Grigoriev I.V."/>
            <person name="Bonfante P."/>
            <person name="Martin F.M."/>
        </authorList>
    </citation>
    <scope>NUCLEOTIDE SEQUENCE [LARGE SCALE GENOMIC DNA]</scope>
    <source>
        <strain evidence="12 13">ATCC MYA-4762</strain>
    </source>
</reference>
<organism evidence="12 13">
    <name type="scientific">Terfezia boudieri ATCC MYA-4762</name>
    <dbReference type="NCBI Taxonomy" id="1051890"/>
    <lineage>
        <taxon>Eukaryota</taxon>
        <taxon>Fungi</taxon>
        <taxon>Dikarya</taxon>
        <taxon>Ascomycota</taxon>
        <taxon>Pezizomycotina</taxon>
        <taxon>Pezizomycetes</taxon>
        <taxon>Pezizales</taxon>
        <taxon>Pezizaceae</taxon>
        <taxon>Terfezia</taxon>
    </lineage>
</organism>
<feature type="compositionally biased region" description="Low complexity" evidence="9">
    <location>
        <begin position="1493"/>
        <end position="1502"/>
    </location>
</feature>
<evidence type="ECO:0000256" key="6">
    <source>
        <dbReference type="ARBA" id="ARBA00023242"/>
    </source>
</evidence>
<feature type="region of interest" description="Disordered" evidence="9">
    <location>
        <begin position="1924"/>
        <end position="1943"/>
    </location>
</feature>
<gene>
    <name evidence="12" type="ORF">L211DRAFT_877772</name>
</gene>
<dbReference type="InterPro" id="IPR001005">
    <property type="entry name" value="SANT/Myb"/>
</dbReference>
<feature type="compositionally biased region" description="Polar residues" evidence="9">
    <location>
        <begin position="1814"/>
        <end position="1829"/>
    </location>
</feature>
<dbReference type="PROSITE" id="PS50090">
    <property type="entry name" value="MYB_LIKE"/>
    <property type="match status" value="1"/>
</dbReference>
<dbReference type="PROSITE" id="PS51204">
    <property type="entry name" value="HSA"/>
    <property type="match status" value="1"/>
</dbReference>
<feature type="compositionally biased region" description="Polar residues" evidence="9">
    <location>
        <begin position="1934"/>
        <end position="1943"/>
    </location>
</feature>
<dbReference type="InterPro" id="IPR014012">
    <property type="entry name" value="HSA_dom"/>
</dbReference>
<dbReference type="Gene3D" id="1.10.10.60">
    <property type="entry name" value="Homeodomain-like"/>
    <property type="match status" value="1"/>
</dbReference>
<keyword evidence="3" id="KW-0227">DNA damage</keyword>
<feature type="region of interest" description="Disordered" evidence="9">
    <location>
        <begin position="114"/>
        <end position="140"/>
    </location>
</feature>
<dbReference type="Pfam" id="PF07529">
    <property type="entry name" value="HSA"/>
    <property type="match status" value="1"/>
</dbReference>
<feature type="compositionally biased region" description="Polar residues" evidence="9">
    <location>
        <begin position="1608"/>
        <end position="1617"/>
    </location>
</feature>
<evidence type="ECO:0000256" key="8">
    <source>
        <dbReference type="ARBA" id="ARBA00029670"/>
    </source>
</evidence>
<protein>
    <recommendedName>
        <fullName evidence="8">Vacuolar import and degradation protein 21</fullName>
    </recommendedName>
</protein>
<feature type="region of interest" description="Disordered" evidence="9">
    <location>
        <begin position="522"/>
        <end position="542"/>
    </location>
</feature>
<feature type="region of interest" description="Disordered" evidence="9">
    <location>
        <begin position="423"/>
        <end position="460"/>
    </location>
</feature>
<accession>A0A3N4LW74</accession>
<keyword evidence="5" id="KW-0234">DNA repair</keyword>
<dbReference type="PANTHER" id="PTHR46459">
    <property type="entry name" value="E1A-BINDING PROTEIN P400-RELATED"/>
    <property type="match status" value="1"/>
</dbReference>
<evidence type="ECO:0000256" key="4">
    <source>
        <dbReference type="ARBA" id="ARBA00022853"/>
    </source>
</evidence>
<dbReference type="PANTHER" id="PTHR46459:SF1">
    <property type="entry name" value="E1A-BINDING PROTEIN P400"/>
    <property type="match status" value="1"/>
</dbReference>
<dbReference type="OrthoDB" id="5364245at2759"/>
<evidence type="ECO:0000256" key="1">
    <source>
        <dbReference type="ARBA" id="ARBA00004123"/>
    </source>
</evidence>
<feature type="compositionally biased region" description="Low complexity" evidence="9">
    <location>
        <begin position="1618"/>
        <end position="1631"/>
    </location>
</feature>
<dbReference type="SMART" id="SM00573">
    <property type="entry name" value="HSA"/>
    <property type="match status" value="1"/>
</dbReference>
<feature type="region of interest" description="Disordered" evidence="9">
    <location>
        <begin position="1489"/>
        <end position="1523"/>
    </location>
</feature>
<dbReference type="EMBL" id="ML121540">
    <property type="protein sequence ID" value="RPB24891.1"/>
    <property type="molecule type" value="Genomic_DNA"/>
</dbReference>
<feature type="domain" description="Myb-like" evidence="10">
    <location>
        <begin position="1411"/>
        <end position="1465"/>
    </location>
</feature>
<dbReference type="GO" id="GO:0003682">
    <property type="term" value="F:chromatin binding"/>
    <property type="evidence" value="ECO:0007669"/>
    <property type="project" value="TreeGrafter"/>
</dbReference>
<evidence type="ECO:0000256" key="3">
    <source>
        <dbReference type="ARBA" id="ARBA00022763"/>
    </source>
</evidence>
<dbReference type="InterPro" id="IPR009057">
    <property type="entry name" value="Homeodomain-like_sf"/>
</dbReference>
<evidence type="ECO:0000313" key="12">
    <source>
        <dbReference type="EMBL" id="RPB24891.1"/>
    </source>
</evidence>
<feature type="region of interest" description="Disordered" evidence="9">
    <location>
        <begin position="1790"/>
        <end position="1829"/>
    </location>
</feature>
<dbReference type="GO" id="GO:0005634">
    <property type="term" value="C:nucleus"/>
    <property type="evidence" value="ECO:0007669"/>
    <property type="project" value="UniProtKB-SubCell"/>
</dbReference>
<comment type="subcellular location">
    <subcellularLocation>
        <location evidence="1">Nucleus</location>
    </subcellularLocation>
</comment>
<evidence type="ECO:0000256" key="5">
    <source>
        <dbReference type="ARBA" id="ARBA00023204"/>
    </source>
</evidence>
<evidence type="ECO:0000256" key="7">
    <source>
        <dbReference type="ARBA" id="ARBA00025178"/>
    </source>
</evidence>
<feature type="domain" description="HSA" evidence="11">
    <location>
        <begin position="1072"/>
        <end position="1148"/>
    </location>
</feature>
<dbReference type="CDD" id="cd00167">
    <property type="entry name" value="SANT"/>
    <property type="match status" value="1"/>
</dbReference>
<evidence type="ECO:0000256" key="2">
    <source>
        <dbReference type="ARBA" id="ARBA00008913"/>
    </source>
</evidence>
<keyword evidence="6" id="KW-0539">Nucleus</keyword>
<dbReference type="SUPFAM" id="SSF46689">
    <property type="entry name" value="Homeodomain-like"/>
    <property type="match status" value="1"/>
</dbReference>
<evidence type="ECO:0000259" key="11">
    <source>
        <dbReference type="PROSITE" id="PS51204"/>
    </source>
</evidence>
<feature type="compositionally biased region" description="Polar residues" evidence="9">
    <location>
        <begin position="1792"/>
        <end position="1801"/>
    </location>
</feature>
<evidence type="ECO:0000256" key="9">
    <source>
        <dbReference type="SAM" id="MobiDB-lite"/>
    </source>
</evidence>
<dbReference type="SMART" id="SM00717">
    <property type="entry name" value="SANT"/>
    <property type="match status" value="1"/>
</dbReference>
<comment type="similarity">
    <text evidence="2">Belongs to the EAF1 family.</text>
</comment>
<feature type="region of interest" description="Disordered" evidence="9">
    <location>
        <begin position="1604"/>
        <end position="1638"/>
    </location>
</feature>
<feature type="compositionally biased region" description="Polar residues" evidence="9">
    <location>
        <begin position="985"/>
        <end position="1000"/>
    </location>
</feature>
<keyword evidence="13" id="KW-1185">Reference proteome</keyword>
<evidence type="ECO:0000259" key="10">
    <source>
        <dbReference type="PROSITE" id="PS50090"/>
    </source>
</evidence>
<dbReference type="GO" id="GO:0006281">
    <property type="term" value="P:DNA repair"/>
    <property type="evidence" value="ECO:0007669"/>
    <property type="project" value="UniProtKB-KW"/>
</dbReference>
<comment type="function">
    <text evidence="7">Component of the NuA4 histone acetyltransferase complex which is involved in transcriptional activation of selected genes principally by acetylation of nucleosomal histone H4 and H2A. The NuA4 complex is also involved in DNA repair.</text>
</comment>
<name>A0A3N4LW74_9PEZI</name>
<feature type="compositionally biased region" description="Low complexity" evidence="9">
    <location>
        <begin position="436"/>
        <end position="446"/>
    </location>
</feature>
<dbReference type="STRING" id="1051890.A0A3N4LW74"/>
<dbReference type="GO" id="GO:0035267">
    <property type="term" value="C:NuA4 histone acetyltransferase complex"/>
    <property type="evidence" value="ECO:0007669"/>
    <property type="project" value="TreeGrafter"/>
</dbReference>
<dbReference type="Pfam" id="PF13921">
    <property type="entry name" value="Myb_DNA-bind_6"/>
    <property type="match status" value="1"/>
</dbReference>
<proteinExistence type="inferred from homology"/>
<feature type="compositionally biased region" description="Low complexity" evidence="9">
    <location>
        <begin position="1924"/>
        <end position="1933"/>
    </location>
</feature>
<sequence>MFACWFASLLSSSELGLSRYRYPQSLPAKSTQEFLVATHANSVNSPNPHIPTSLHLLHADITARHRQRGLSAQKIVSNRLRAITLPDRPRKNGRFSWYFCRVLTLEVEKPHSSQGKGVTTLLRPQPRTHTPLPDTHEMQSRLDSPNFAATSSANKYLMERAREAAIKVRKEEQENIVQSRKRKLKDLYQVTRQIEWNKTISNSPQYVLGSGLFDLDELERRFLELNDILLGRLYDESSLPRLFTATITPSTGSKHSLSPVLARKTLPSQQSPRSSVRASVVPQIQSAGVAEVSPDSQELSIKTVDTSLPEGKGGSLILQSPVVEKGVSTPVSDDNTTELVTAVRASPVSPKRRKVTKTSSLVLSRQDDAKLLLVETSLDHVSLQAAEPHLAQISAPVVDVLGIPVSQDAPVISGARTDTPADGFTAALSAQPSPPSTSVVKSVPSKGLGPENVNPPITENQDSLTRLSSQETVNAVSAPVRQTTDVAFSIVQKQKKSPTAAQSQLAVVPPIRCKFIPPAYPTCLHDRQNTPSSPITSEDEDDENNAAIISSATSPDTSGLLPDDARSDIGQVEILDKADLLLRMSDPSAQLRLEDELARKDNRDPYNEIARTTNDVTERLEVHRDVDIILNGNQADKQGEVPIDQIETGEEISEVQKNQEYLASVPVACTSKLELGEEEAVSPQRPVGSQVGELSQSIDATSTNGLLPCPSDAPVLSNEQNDGASAALLSLKPQENNFPTPNIAFEPVVCTKPCAKSPSVLQSLEIGNLVTGNLEAATSALISGNGKDTDGSGSPSVQLKTLVSADVSNFTQRDTTAVEFKMSQDAMHVEGVPQAPIATAEQEDLTLDDDSNINSAEESTQLVTAQANVEAEINGFDRLMPKVVVDSKQEEVILPVDIDLNVSAETHQPSFELIQVLQKKRRKEKERGQLAKVVFAEGLRTENSQCSNLMSTGLSSRSQFAKFPQEVAKFLSYSTKKRAHEESTDAQPIQVTRQRPSSTAVPHGLQYSKKDYLTPYFQLEAFEQPLQNLLHQSHKTLLTANHQLVFKEQQTKKVYRRIQQLQEKGLWSLRQSARVREPQRKLCHWDYLLQEANWLSVDFRQERRLKITQCKILADMVMEWHLANPEQRRLLCVDKTELSRRRNRATKNHLLHGRRDYDRQTGYVAAVCEDQVMRDDHIMESLQIPTPTLHGGLDGVLTKLEPMSEQDKRKYNNQEGECENRERLEFEWDSGEEDTDAFGHLETPPVQLFTLGSEETIFRMPLTHSANEILSELPIQIPPTLPVDASILDSQVEESWQMPIIPVSKLCVAKLVFNDEGPPRKKSRYEYQENYNLFAEDSDSEDSSVGQIKTSTFAETPGKILNKPVPMPPESTHVALFNPDFKHILNRMQGHNFKPPSYIPPPSFFENRLASQWLPSEDEKLKDLVQRYPQNWALISTFMTFKGDSQSAQDRRSPWECFERYLQIEPPTADFLKSPYYKGIQQRLDISGRASLPSSTTGNPPNGNGGSGTSTPTIRRRGNAPLRVERRKNTKFVHLFESMRKLAKRRELSFTKQQNAAGIANRKAEQQSQTKPKLQNFVPAHFSKMKHEREMKIERQARENAALVAQQRHAQQQRNGTSGVNSPVVSSANSNGLPQGPPGIPVHRASPSVAHVLPNGVVSASGGAPVPGMAGIPHNTVAGVQAQVNGTAATNAAALGLRSHAGVSGAMHGTAITPQQFQLMKLRYVQAQQQQQQQQHQQQQQQQQQQAVQAAVVVQQAQNGSHSAGMSGLLPNYSQHAILAAAQQQALSAASTNGMKQQHLTNGVNGDNGGQNGMSQQRPQLNVQGQGQACSPRLQQPQLIPHHAHLLSPQQISNLVRTRNPTFTPEQVQKVTEQRIIEYHNQMRAQLSNVQIQTGTAFQAGVTVGLTSQQQQLYQQQQVMRQQQHMMTQQSRQGSQGPAQMQQSTIVGGVVSRGTTPQQSQHLLQRTASMQSVGHPLQRTQSIGQQQGHVQVQQQSPRQSQVQQAQMVGIPPPQQHSAPQA</sequence>
<dbReference type="Proteomes" id="UP000267821">
    <property type="component" value="Unassembled WGS sequence"/>
</dbReference>
<keyword evidence="4" id="KW-0156">Chromatin regulator</keyword>